<comment type="caution">
    <text evidence="4">The sequence shown here is derived from an EMBL/GenBank/DDBJ whole genome shotgun (WGS) entry which is preliminary data.</text>
</comment>
<dbReference type="Pfam" id="PF00685">
    <property type="entry name" value="Sulfotransfer_1"/>
    <property type="match status" value="1"/>
</dbReference>
<dbReference type="RefSeq" id="WP_274993252.1">
    <property type="nucleotide sequence ID" value="NZ_JAJQQP010000004.1"/>
</dbReference>
<dbReference type="Proteomes" id="UP001183585">
    <property type="component" value="Unassembled WGS sequence"/>
</dbReference>
<keyword evidence="2" id="KW-0325">Glycoprotein</keyword>
<sequence>MTTSRLPQPVIATGRAVIRGYGMLTAPLRRGPDFLLIGAKRGGSTSLYFALLEHPQVMPLFPSARLLPKDNHTKGVHYFDSHYSKGDVWYRSHFPATARRGGKVVGEGSPYYLFHPLAAERAGRDAPEAKILLVLRDPIERAFSHYRERRRQNAEELDTFEGALAAEDERLGGEHERIVTEPGYTSYAHEQQSYRAQGEYAPHLRRWMNHFAPEQFHVLAAEDFYADPQHTCDGVAEFLGLRPATLPPSVAKPWNAAPSSKLAEATRQSLATHYAPFNAELEGLLGRQLPWTRPGLAEHVSATRED</sequence>
<dbReference type="InterPro" id="IPR000863">
    <property type="entry name" value="Sulfotransferase_dom"/>
</dbReference>
<proteinExistence type="predicted"/>
<dbReference type="InterPro" id="IPR037359">
    <property type="entry name" value="NST/OST"/>
</dbReference>
<dbReference type="PANTHER" id="PTHR10605:SF56">
    <property type="entry name" value="BIFUNCTIONAL HEPARAN SULFATE N-DEACETYLASE_N-SULFOTRANSFERASE"/>
    <property type="match status" value="1"/>
</dbReference>
<organism evidence="4 5">
    <name type="scientific">Promicromonospora iranensis</name>
    <dbReference type="NCBI Taxonomy" id="1105144"/>
    <lineage>
        <taxon>Bacteria</taxon>
        <taxon>Bacillati</taxon>
        <taxon>Actinomycetota</taxon>
        <taxon>Actinomycetes</taxon>
        <taxon>Micrococcales</taxon>
        <taxon>Promicromonosporaceae</taxon>
        <taxon>Promicromonospora</taxon>
    </lineage>
</organism>
<protein>
    <recommendedName>
        <fullName evidence="3">Sulfotransferase domain-containing protein</fullName>
    </recommendedName>
</protein>
<evidence type="ECO:0000259" key="3">
    <source>
        <dbReference type="Pfam" id="PF00685"/>
    </source>
</evidence>
<dbReference type="Gene3D" id="3.40.50.300">
    <property type="entry name" value="P-loop containing nucleotide triphosphate hydrolases"/>
    <property type="match status" value="1"/>
</dbReference>
<dbReference type="InterPro" id="IPR027417">
    <property type="entry name" value="P-loop_NTPase"/>
</dbReference>
<accession>A0ABU2CMB3</accession>
<dbReference type="EMBL" id="JAVDYE010000001">
    <property type="protein sequence ID" value="MDR7382458.1"/>
    <property type="molecule type" value="Genomic_DNA"/>
</dbReference>
<keyword evidence="5" id="KW-1185">Reference proteome</keyword>
<reference evidence="4 5" key="1">
    <citation type="submission" date="2023-07" db="EMBL/GenBank/DDBJ databases">
        <title>Sequencing the genomes of 1000 actinobacteria strains.</title>
        <authorList>
            <person name="Klenk H.-P."/>
        </authorList>
    </citation>
    <scope>NUCLEOTIDE SEQUENCE [LARGE SCALE GENOMIC DNA]</scope>
    <source>
        <strain evidence="4 5">DSM 45554</strain>
    </source>
</reference>
<evidence type="ECO:0000256" key="1">
    <source>
        <dbReference type="ARBA" id="ARBA00022679"/>
    </source>
</evidence>
<evidence type="ECO:0000313" key="4">
    <source>
        <dbReference type="EMBL" id="MDR7382458.1"/>
    </source>
</evidence>
<evidence type="ECO:0000313" key="5">
    <source>
        <dbReference type="Proteomes" id="UP001183585"/>
    </source>
</evidence>
<gene>
    <name evidence="4" type="ORF">J2S48_001973</name>
</gene>
<name>A0ABU2CMB3_9MICO</name>
<keyword evidence="1" id="KW-0808">Transferase</keyword>
<evidence type="ECO:0000256" key="2">
    <source>
        <dbReference type="ARBA" id="ARBA00023180"/>
    </source>
</evidence>
<dbReference type="PANTHER" id="PTHR10605">
    <property type="entry name" value="HEPARAN SULFATE SULFOTRANSFERASE"/>
    <property type="match status" value="1"/>
</dbReference>
<dbReference type="SUPFAM" id="SSF52540">
    <property type="entry name" value="P-loop containing nucleoside triphosphate hydrolases"/>
    <property type="match status" value="1"/>
</dbReference>
<feature type="domain" description="Sulfotransferase" evidence="3">
    <location>
        <begin position="32"/>
        <end position="242"/>
    </location>
</feature>